<reference evidence="1 2" key="1">
    <citation type="submission" date="2021-03" db="EMBL/GenBank/DDBJ databases">
        <title>Actinomadura violae sp. nov., isolated from lichen in Thailand.</title>
        <authorList>
            <person name="Kanchanasin P."/>
            <person name="Saeng-In P."/>
            <person name="Phongsopitanun W."/>
            <person name="Yuki M."/>
            <person name="Kudo T."/>
            <person name="Ohkuma M."/>
            <person name="Tanasupawat S."/>
        </authorList>
    </citation>
    <scope>NUCLEOTIDE SEQUENCE [LARGE SCALE GENOMIC DNA]</scope>
    <source>
        <strain evidence="1 2">LCR2-06</strain>
    </source>
</reference>
<gene>
    <name evidence="1" type="ORF">J4709_01855</name>
</gene>
<keyword evidence="2" id="KW-1185">Reference proteome</keyword>
<protein>
    <submittedName>
        <fullName evidence="1">Uncharacterized protein</fullName>
    </submittedName>
</protein>
<dbReference type="Proteomes" id="UP000680206">
    <property type="component" value="Unassembled WGS sequence"/>
</dbReference>
<evidence type="ECO:0000313" key="1">
    <source>
        <dbReference type="EMBL" id="MBO2456333.1"/>
    </source>
</evidence>
<sequence>MSLVNGDQSADELQGPEREPYGFLERLAMELNSQQQMRARAERTAGGAWVRVVNPKTGWFSERVKCYPDPLSGDVLCFWWEWGSKIGTADDVRGSAAVIARVLDPEPELSAGTVNPGDA</sequence>
<dbReference type="EMBL" id="JAGEPF010000001">
    <property type="protein sequence ID" value="MBO2456333.1"/>
    <property type="molecule type" value="Genomic_DNA"/>
</dbReference>
<comment type="caution">
    <text evidence="1">The sequence shown here is derived from an EMBL/GenBank/DDBJ whole genome shotgun (WGS) entry which is preliminary data.</text>
</comment>
<accession>A0ABS3RIE5</accession>
<name>A0ABS3RIE5_9ACTN</name>
<organism evidence="1 2">
    <name type="scientific">Actinomadura violacea</name>
    <dbReference type="NCBI Taxonomy" id="2819934"/>
    <lineage>
        <taxon>Bacteria</taxon>
        <taxon>Bacillati</taxon>
        <taxon>Actinomycetota</taxon>
        <taxon>Actinomycetes</taxon>
        <taxon>Streptosporangiales</taxon>
        <taxon>Thermomonosporaceae</taxon>
        <taxon>Actinomadura</taxon>
    </lineage>
</organism>
<proteinExistence type="predicted"/>
<dbReference type="RefSeq" id="WP_208236138.1">
    <property type="nucleotide sequence ID" value="NZ_JAGEPF010000001.1"/>
</dbReference>
<evidence type="ECO:0000313" key="2">
    <source>
        <dbReference type="Proteomes" id="UP000680206"/>
    </source>
</evidence>